<evidence type="ECO:0000256" key="1">
    <source>
        <dbReference type="ARBA" id="ARBA00006484"/>
    </source>
</evidence>
<keyword evidence="2" id="KW-0560">Oxidoreductase</keyword>
<dbReference type="RefSeq" id="WP_282200530.1">
    <property type="nucleotide sequence ID" value="NZ_BOQE01000001.1"/>
</dbReference>
<evidence type="ECO:0000256" key="2">
    <source>
        <dbReference type="ARBA" id="ARBA00023002"/>
    </source>
</evidence>
<gene>
    <name evidence="3" type="primary">fabG_4</name>
    <name evidence="3" type="ORF">DNHGIG_31150</name>
</gene>
<evidence type="ECO:0000313" key="3">
    <source>
        <dbReference type="EMBL" id="GIM47566.1"/>
    </source>
</evidence>
<accession>A0AAV4LIJ5</accession>
<dbReference type="SUPFAM" id="SSF51735">
    <property type="entry name" value="NAD(P)-binding Rossmann-fold domains"/>
    <property type="match status" value="1"/>
</dbReference>
<evidence type="ECO:0000313" key="4">
    <source>
        <dbReference type="Proteomes" id="UP001057291"/>
    </source>
</evidence>
<organism evidence="3 4">
    <name type="scientific">Collibacillus ludicampi</name>
    <dbReference type="NCBI Taxonomy" id="2771369"/>
    <lineage>
        <taxon>Bacteria</taxon>
        <taxon>Bacillati</taxon>
        <taxon>Bacillota</taxon>
        <taxon>Bacilli</taxon>
        <taxon>Bacillales</taxon>
        <taxon>Alicyclobacillaceae</taxon>
        <taxon>Collibacillus</taxon>
    </lineage>
</organism>
<proteinExistence type="inferred from homology"/>
<dbReference type="GO" id="GO:0016491">
    <property type="term" value="F:oxidoreductase activity"/>
    <property type="evidence" value="ECO:0007669"/>
    <property type="project" value="UniProtKB-KW"/>
</dbReference>
<dbReference type="PANTHER" id="PTHR43639:SF1">
    <property type="entry name" value="SHORT-CHAIN DEHYDROGENASE_REDUCTASE FAMILY PROTEIN"/>
    <property type="match status" value="1"/>
</dbReference>
<comment type="similarity">
    <text evidence="1">Belongs to the short-chain dehydrogenases/reductases (SDR) family.</text>
</comment>
<dbReference type="EMBL" id="BOQE01000001">
    <property type="protein sequence ID" value="GIM47566.1"/>
    <property type="molecule type" value="Genomic_DNA"/>
</dbReference>
<dbReference type="Proteomes" id="UP001057291">
    <property type="component" value="Unassembled WGS sequence"/>
</dbReference>
<dbReference type="CDD" id="cd05233">
    <property type="entry name" value="SDR_c"/>
    <property type="match status" value="1"/>
</dbReference>
<reference evidence="3" key="1">
    <citation type="journal article" date="2023" name="Int. J. Syst. Evol. Microbiol.">
        <title>Collibacillus ludicampi gen. nov., sp. nov., a new soil bacterium of the family Alicyclobacillaceae.</title>
        <authorList>
            <person name="Jojima T."/>
            <person name="Ioku Y."/>
            <person name="Fukuta Y."/>
            <person name="Shirasaka N."/>
            <person name="Matsumura Y."/>
            <person name="Mori M."/>
        </authorList>
    </citation>
    <scope>NUCLEOTIDE SEQUENCE</scope>
    <source>
        <strain evidence="3">TP075</strain>
    </source>
</reference>
<keyword evidence="4" id="KW-1185">Reference proteome</keyword>
<name>A0AAV4LIJ5_9BACL</name>
<dbReference type="Gene3D" id="3.40.50.720">
    <property type="entry name" value="NAD(P)-binding Rossmann-like Domain"/>
    <property type="match status" value="1"/>
</dbReference>
<protein>
    <submittedName>
        <fullName evidence="3">3-ketoacyl-ACP reductase</fullName>
    </submittedName>
</protein>
<dbReference type="InterPro" id="IPR002347">
    <property type="entry name" value="SDR_fam"/>
</dbReference>
<dbReference type="AlphaFoldDB" id="A0AAV4LIJ5"/>
<dbReference type="PRINTS" id="PR00081">
    <property type="entry name" value="GDHRDH"/>
</dbReference>
<dbReference type="Pfam" id="PF13561">
    <property type="entry name" value="adh_short_C2"/>
    <property type="match status" value="1"/>
</dbReference>
<dbReference type="InterPro" id="IPR036291">
    <property type="entry name" value="NAD(P)-bd_dom_sf"/>
</dbReference>
<dbReference type="PRINTS" id="PR00080">
    <property type="entry name" value="SDRFAMILY"/>
</dbReference>
<comment type="caution">
    <text evidence="3">The sequence shown here is derived from an EMBL/GenBank/DDBJ whole genome shotgun (WGS) entry which is preliminary data.</text>
</comment>
<dbReference type="PANTHER" id="PTHR43639">
    <property type="entry name" value="OXIDOREDUCTASE, SHORT-CHAIN DEHYDROGENASE/REDUCTASE FAMILY (AFU_ORTHOLOGUE AFUA_5G02870)"/>
    <property type="match status" value="1"/>
</dbReference>
<dbReference type="FunFam" id="3.40.50.720:FF:000173">
    <property type="entry name" value="3-oxoacyl-[acyl-carrier protein] reductase"/>
    <property type="match status" value="1"/>
</dbReference>
<sequence length="317" mass="36267">MRRSVLITGSATGLGSAIAYRLAEQGHRIILNYRTSAEACLQLQNKIQATHTECHIVQADVSYFEEAERLIRESIERFGTIDILIHCAGPFLYQRQRATDMDISDWKYMIDSNLSSAFYLSKLVIPYMRKQGFGRIITFGFDGAEQARGWRYRSAYAAAKVGLVSFTRTLALEERHNGITVNMVCPGDIRGKWKETFLDEYLQTHDRIGRISMADDITRTVQFLIDEHADYVTGNVIQLNGGIDTVILTDEITKNDVLDPVQFSPGEEVYVYPWNSRGLVEQVSRQKNDLTLYTVRTLDRNKTGRFTYFHLEKVNPK</sequence>